<evidence type="ECO:0000313" key="3">
    <source>
        <dbReference type="Proteomes" id="UP000186132"/>
    </source>
</evidence>
<name>A0A1M5CI49_9ACTN</name>
<evidence type="ECO:0000256" key="1">
    <source>
        <dbReference type="ARBA" id="ARBA00022833"/>
    </source>
</evidence>
<dbReference type="EMBL" id="FQVU01000001">
    <property type="protein sequence ID" value="SHF54366.1"/>
    <property type="molecule type" value="Genomic_DNA"/>
</dbReference>
<dbReference type="GO" id="GO:0016137">
    <property type="term" value="P:glycoside metabolic process"/>
    <property type="evidence" value="ECO:0007669"/>
    <property type="project" value="UniProtKB-ARBA"/>
</dbReference>
<evidence type="ECO:0000313" key="2">
    <source>
        <dbReference type="EMBL" id="SHF54366.1"/>
    </source>
</evidence>
<organism evidence="2 3">
    <name type="scientific">Jatrophihabitans endophyticus</name>
    <dbReference type="NCBI Taxonomy" id="1206085"/>
    <lineage>
        <taxon>Bacteria</taxon>
        <taxon>Bacillati</taxon>
        <taxon>Actinomycetota</taxon>
        <taxon>Actinomycetes</taxon>
        <taxon>Jatrophihabitantales</taxon>
        <taxon>Jatrophihabitantaceae</taxon>
        <taxon>Jatrophihabitans</taxon>
    </lineage>
</organism>
<gene>
    <name evidence="2" type="ORF">SAMN05443575_0251</name>
</gene>
<dbReference type="Pfam" id="PF02585">
    <property type="entry name" value="PIG-L"/>
    <property type="match status" value="1"/>
</dbReference>
<dbReference type="Proteomes" id="UP000186132">
    <property type="component" value="Unassembled WGS sequence"/>
</dbReference>
<dbReference type="PANTHER" id="PTHR12993:SF30">
    <property type="entry name" value="N-ACETYL-ALPHA-D-GLUCOSAMINYL L-MALATE DEACETYLASE 1"/>
    <property type="match status" value="1"/>
</dbReference>
<accession>A0A1M5CI49</accession>
<protein>
    <submittedName>
        <fullName evidence="2">N-acetylglucosaminyl deacetylase, LmbE family</fullName>
    </submittedName>
</protein>
<keyword evidence="1" id="KW-0862">Zinc</keyword>
<reference evidence="2 3" key="1">
    <citation type="submission" date="2016-11" db="EMBL/GenBank/DDBJ databases">
        <authorList>
            <person name="Jaros S."/>
            <person name="Januszkiewicz K."/>
            <person name="Wedrychowicz H."/>
        </authorList>
    </citation>
    <scope>NUCLEOTIDE SEQUENCE [LARGE SCALE GENOMIC DNA]</scope>
    <source>
        <strain evidence="2 3">DSM 45627</strain>
    </source>
</reference>
<dbReference type="AlphaFoldDB" id="A0A1M5CI49"/>
<proteinExistence type="predicted"/>
<dbReference type="GO" id="GO:0016811">
    <property type="term" value="F:hydrolase activity, acting on carbon-nitrogen (but not peptide) bonds, in linear amides"/>
    <property type="evidence" value="ECO:0007669"/>
    <property type="project" value="TreeGrafter"/>
</dbReference>
<dbReference type="InterPro" id="IPR003737">
    <property type="entry name" value="GlcNAc_PI_deacetylase-related"/>
</dbReference>
<keyword evidence="3" id="KW-1185">Reference proteome</keyword>
<sequence>MTTEVQGSVVIPLRGGRAVRESGRSASTPLYTPWAGDFGPGVALVRDWPARVAVIVGEAVAPTTVDVVTQLGFQPVTTAVEDVATTLAAAGPFTFLVLGVDALDSDEAIARIRDWHATSPSARVKLVHEGPVERPEVLVRAIRAGVTDVVDLTAHGALHLSLRSGMTRAGAMRERVLAIGAHPDDVEIGCGGTLLDHRRRGDRVSILTLSRGAVGGDQRQRLDEATATADAIGAQLLFGDLPDTEIDDGIDTIRMIERVVRTVDPTVVYVHSRHDNHQDHRAVSTATTSATRGVRRVFAYQSPSATNDFLPTQFVNVDATVHRKVEVLELFASQDGRSYLEPELVTASARYWARHLAANARYAEPFEVIRSVGELRHSVSAPVGMAVVPVEVP</sequence>
<dbReference type="Gene3D" id="3.40.50.10320">
    <property type="entry name" value="LmbE-like"/>
    <property type="match status" value="1"/>
</dbReference>
<dbReference type="PANTHER" id="PTHR12993">
    <property type="entry name" value="N-ACETYLGLUCOSAMINYL-PHOSPHATIDYLINOSITOL DE-N-ACETYLASE-RELATED"/>
    <property type="match status" value="1"/>
</dbReference>
<dbReference type="SUPFAM" id="SSF102588">
    <property type="entry name" value="LmbE-like"/>
    <property type="match status" value="1"/>
</dbReference>
<dbReference type="InterPro" id="IPR024078">
    <property type="entry name" value="LmbE-like_dom_sf"/>
</dbReference>
<dbReference type="STRING" id="1206085.SAMN05443575_0251"/>